<evidence type="ECO:0000313" key="1">
    <source>
        <dbReference type="EMBL" id="TQR20179.1"/>
    </source>
</evidence>
<proteinExistence type="predicted"/>
<evidence type="ECO:0000313" key="2">
    <source>
        <dbReference type="Proteomes" id="UP000316626"/>
    </source>
</evidence>
<dbReference type="RefSeq" id="WP_142642157.1">
    <property type="nucleotide sequence ID" value="NZ_VDGI01000007.1"/>
</dbReference>
<dbReference type="Proteomes" id="UP000316626">
    <property type="component" value="Unassembled WGS sequence"/>
</dbReference>
<name>A0A544TRV8_9BACI</name>
<dbReference type="InterPro" id="IPR036638">
    <property type="entry name" value="HLH_DNA-bd_sf"/>
</dbReference>
<dbReference type="GO" id="GO:0046983">
    <property type="term" value="F:protein dimerization activity"/>
    <property type="evidence" value="ECO:0007669"/>
    <property type="project" value="InterPro"/>
</dbReference>
<organism evidence="1 2">
    <name type="scientific">Psychrobacillus vulpis</name>
    <dbReference type="NCBI Taxonomy" id="2325572"/>
    <lineage>
        <taxon>Bacteria</taxon>
        <taxon>Bacillati</taxon>
        <taxon>Bacillota</taxon>
        <taxon>Bacilli</taxon>
        <taxon>Bacillales</taxon>
        <taxon>Bacillaceae</taxon>
        <taxon>Psychrobacillus</taxon>
    </lineage>
</organism>
<accession>A0A544TRV8</accession>
<dbReference type="InterPro" id="IPR018540">
    <property type="entry name" value="Spo0E-like"/>
</dbReference>
<comment type="caution">
    <text evidence="1">The sequence shown here is derived from an EMBL/GenBank/DDBJ whole genome shotgun (WGS) entry which is preliminary data.</text>
</comment>
<dbReference type="OrthoDB" id="2973893at2"/>
<dbReference type="Pfam" id="PF09388">
    <property type="entry name" value="SpoOE-like"/>
    <property type="match status" value="1"/>
</dbReference>
<dbReference type="SUPFAM" id="SSF140500">
    <property type="entry name" value="BAS1536-like"/>
    <property type="match status" value="1"/>
</dbReference>
<dbReference type="EMBL" id="VDGI01000007">
    <property type="protein sequence ID" value="TQR20179.1"/>
    <property type="molecule type" value="Genomic_DNA"/>
</dbReference>
<reference evidence="1 2" key="1">
    <citation type="submission" date="2019-06" db="EMBL/GenBank/DDBJ databases">
        <title>Psychrobacillus vulpis sp. nov., a new species isolated from feces of a red fox that inhabits in The Tablas de Daimiel Natural Park, Albacete, Spain.</title>
        <authorList>
            <person name="Rodriguez M."/>
            <person name="Reina J.C."/>
            <person name="Bejar V."/>
            <person name="Llamas I."/>
        </authorList>
    </citation>
    <scope>NUCLEOTIDE SEQUENCE [LARGE SCALE GENOMIC DNA]</scope>
    <source>
        <strain evidence="1 2">Z8</strain>
    </source>
</reference>
<keyword evidence="2" id="KW-1185">Reference proteome</keyword>
<protein>
    <submittedName>
        <fullName evidence="1">Aspartyl-phosphate phosphatase Spo0E family protein</fullName>
    </submittedName>
</protein>
<gene>
    <name evidence="1" type="ORF">FG384_08425</name>
</gene>
<dbReference type="InterPro" id="IPR037208">
    <property type="entry name" value="Spo0E-like_sf"/>
</dbReference>
<dbReference type="GO" id="GO:0043937">
    <property type="term" value="P:regulation of sporulation"/>
    <property type="evidence" value="ECO:0007669"/>
    <property type="project" value="InterPro"/>
</dbReference>
<sequence>MLNSVLKRVESTREKMIQTALEKGILDDETIRLSEELDKLLNEFQYLEKNDIIIKKVD</sequence>
<dbReference type="Gene3D" id="4.10.280.10">
    <property type="entry name" value="Helix-loop-helix DNA-binding domain"/>
    <property type="match status" value="1"/>
</dbReference>
<dbReference type="AlphaFoldDB" id="A0A544TRV8"/>